<dbReference type="Proteomes" id="UP000634136">
    <property type="component" value="Unassembled WGS sequence"/>
</dbReference>
<evidence type="ECO:0000256" key="3">
    <source>
        <dbReference type="SAM" id="Phobius"/>
    </source>
</evidence>
<feature type="transmembrane region" description="Helical" evidence="3">
    <location>
        <begin position="458"/>
        <end position="480"/>
    </location>
</feature>
<comment type="caution">
    <text evidence="4">The sequence shown here is derived from an EMBL/GenBank/DDBJ whole genome shotgun (WGS) entry which is preliminary data.</text>
</comment>
<dbReference type="GO" id="GO:0003723">
    <property type="term" value="F:RNA binding"/>
    <property type="evidence" value="ECO:0007669"/>
    <property type="project" value="InterPro"/>
</dbReference>
<accession>A0A834T6X8</accession>
<dbReference type="InterPro" id="IPR002885">
    <property type="entry name" value="PPR_rpt"/>
</dbReference>
<feature type="repeat" description="PPR" evidence="2">
    <location>
        <begin position="339"/>
        <end position="373"/>
    </location>
</feature>
<proteinExistence type="predicted"/>
<evidence type="ECO:0000256" key="1">
    <source>
        <dbReference type="ARBA" id="ARBA00022737"/>
    </source>
</evidence>
<dbReference type="NCBIfam" id="TIGR00756">
    <property type="entry name" value="PPR"/>
    <property type="match status" value="2"/>
</dbReference>
<dbReference type="PROSITE" id="PS51375">
    <property type="entry name" value="PPR"/>
    <property type="match status" value="2"/>
</dbReference>
<dbReference type="PANTHER" id="PTHR47926:SF347">
    <property type="entry name" value="PENTATRICOPEPTIDE REPEAT-CONTAINING PROTEIN"/>
    <property type="match status" value="1"/>
</dbReference>
<dbReference type="InterPro" id="IPR046960">
    <property type="entry name" value="PPR_At4g14850-like_plant"/>
</dbReference>
<name>A0A834T6X8_9FABA</name>
<dbReference type="PANTHER" id="PTHR47926">
    <property type="entry name" value="PENTATRICOPEPTIDE REPEAT-CONTAINING PROTEIN"/>
    <property type="match status" value="1"/>
</dbReference>
<keyword evidence="3" id="KW-0472">Membrane</keyword>
<keyword evidence="1" id="KW-0677">Repeat</keyword>
<dbReference type="Gene3D" id="1.25.40.10">
    <property type="entry name" value="Tetratricopeptide repeat domain"/>
    <property type="match status" value="3"/>
</dbReference>
<evidence type="ECO:0000256" key="2">
    <source>
        <dbReference type="PROSITE-ProRule" id="PRU00708"/>
    </source>
</evidence>
<evidence type="ECO:0000313" key="4">
    <source>
        <dbReference type="EMBL" id="KAF7815042.1"/>
    </source>
</evidence>
<dbReference type="AlphaFoldDB" id="A0A834T6X8"/>
<keyword evidence="3" id="KW-0812">Transmembrane</keyword>
<keyword evidence="5" id="KW-1185">Reference proteome</keyword>
<organism evidence="4 5">
    <name type="scientific">Senna tora</name>
    <dbReference type="NCBI Taxonomy" id="362788"/>
    <lineage>
        <taxon>Eukaryota</taxon>
        <taxon>Viridiplantae</taxon>
        <taxon>Streptophyta</taxon>
        <taxon>Embryophyta</taxon>
        <taxon>Tracheophyta</taxon>
        <taxon>Spermatophyta</taxon>
        <taxon>Magnoliopsida</taxon>
        <taxon>eudicotyledons</taxon>
        <taxon>Gunneridae</taxon>
        <taxon>Pentapetalae</taxon>
        <taxon>rosids</taxon>
        <taxon>fabids</taxon>
        <taxon>Fabales</taxon>
        <taxon>Fabaceae</taxon>
        <taxon>Caesalpinioideae</taxon>
        <taxon>Cassia clade</taxon>
        <taxon>Senna</taxon>
    </lineage>
</organism>
<dbReference type="Pfam" id="PF13041">
    <property type="entry name" value="PPR_2"/>
    <property type="match status" value="1"/>
</dbReference>
<reference evidence="4" key="1">
    <citation type="submission" date="2020-09" db="EMBL/GenBank/DDBJ databases">
        <title>Genome-Enabled Discovery of Anthraquinone Biosynthesis in Senna tora.</title>
        <authorList>
            <person name="Kang S.-H."/>
            <person name="Pandey R.P."/>
            <person name="Lee C.-M."/>
            <person name="Sim J.-S."/>
            <person name="Jeong J.-T."/>
            <person name="Choi B.-S."/>
            <person name="Jung M."/>
            <person name="Ginzburg D."/>
            <person name="Zhao K."/>
            <person name="Won S.Y."/>
            <person name="Oh T.-J."/>
            <person name="Yu Y."/>
            <person name="Kim N.-H."/>
            <person name="Lee O.R."/>
            <person name="Lee T.-H."/>
            <person name="Bashyal P."/>
            <person name="Kim T.-S."/>
            <person name="Lee W.-H."/>
            <person name="Kawkins C."/>
            <person name="Kim C.-K."/>
            <person name="Kim J.S."/>
            <person name="Ahn B.O."/>
            <person name="Rhee S.Y."/>
            <person name="Sohng J.K."/>
        </authorList>
    </citation>
    <scope>NUCLEOTIDE SEQUENCE</scope>
    <source>
        <tissue evidence="4">Leaf</tissue>
    </source>
</reference>
<protein>
    <submittedName>
        <fullName evidence="4">Putative pentatricopeptide repeat-containing protein</fullName>
    </submittedName>
</protein>
<dbReference type="EMBL" id="JAAIUW010000009">
    <property type="protein sequence ID" value="KAF7815042.1"/>
    <property type="molecule type" value="Genomic_DNA"/>
</dbReference>
<dbReference type="InterPro" id="IPR011990">
    <property type="entry name" value="TPR-like_helical_dom_sf"/>
</dbReference>
<dbReference type="GO" id="GO:0009451">
    <property type="term" value="P:RNA modification"/>
    <property type="evidence" value="ECO:0007669"/>
    <property type="project" value="InterPro"/>
</dbReference>
<dbReference type="OrthoDB" id="185373at2759"/>
<gene>
    <name evidence="4" type="ORF">G2W53_029011</name>
</gene>
<dbReference type="Pfam" id="PF01535">
    <property type="entry name" value="PPR"/>
    <property type="match status" value="2"/>
</dbReference>
<sequence>MVLGRPPPPRSIDQLPPPTTPLNLSQLLDLNSPSERCVTILCSVALPSVSSISTISPQLVTSFDFITIDFFSIMILTLSAFPLFKMFFLAAFILSVAVTGVSRRCPLLLSSSYMRLRRPWVNHFKLLLSACEYKPCIVKVHALIISTGTFTHDNINGQLITTYTRIGYLDEVLSLCNKMILEGVRPDSSIFTVALKACTRLLDLKMGEEIWSKAVDCGYGNDVFVGSSVLNMLLGLVQAIENMGYSRLGLSIPGCLIRKYTPMDVIIQTSLVDMYAKIGYLEHPFRVFSVMTHKNVISWGAMISGLAQNGFAGKALGLLVEVQSDGYPPDLVCLIRFKDAIFWNVMISTYGVHGQGEEALSLFLQMIESNVKPDHATFAALLSGLSHSGLVEEVWVTILAGCYNYAKFSIGEKVEKKILELNLDDQAAKEVDSDEERMADKGFPENVLKIWSFGSIDCVFLFLVLQCIQGSVLMVVVGAVEVVPKHLWWLSVYLQNFLHFVLLQDFHVPQS</sequence>
<keyword evidence="3" id="KW-1133">Transmembrane helix</keyword>
<feature type="repeat" description="PPR" evidence="2">
    <location>
        <begin position="295"/>
        <end position="329"/>
    </location>
</feature>
<evidence type="ECO:0000313" key="5">
    <source>
        <dbReference type="Proteomes" id="UP000634136"/>
    </source>
</evidence>